<dbReference type="Pfam" id="PF13828">
    <property type="entry name" value="DUF4190"/>
    <property type="match status" value="1"/>
</dbReference>
<evidence type="ECO:0000256" key="1">
    <source>
        <dbReference type="SAM" id="MobiDB-lite"/>
    </source>
</evidence>
<evidence type="ECO:0000259" key="3">
    <source>
        <dbReference type="Pfam" id="PF13828"/>
    </source>
</evidence>
<gene>
    <name evidence="4" type="ORF">OG327_25185</name>
</gene>
<keyword evidence="2" id="KW-1133">Transmembrane helix</keyword>
<keyword evidence="2" id="KW-0472">Membrane</keyword>
<feature type="transmembrane region" description="Helical" evidence="2">
    <location>
        <begin position="185"/>
        <end position="209"/>
    </location>
</feature>
<dbReference type="InterPro" id="IPR025241">
    <property type="entry name" value="DUF4190"/>
</dbReference>
<sequence length="233" mass="23577">MTENSPEPRDLWAPPERPAVDLGKAQGTAGSAGVPGPPSVHDQPTLAGMPGADTPPPNPTATTAPMSGPATPAYGYPAQPDTSGYGYPTAPPARQDYGYPTAPFAPQNHGYPAYPGYPGPDPYQAYGMPKSNGFGITALVLGILSVVGCITSFIAVAIGIAAVIFGALGKGKANRGEADNGGMALAGIILGAIGIVLGALMLLIVFAGFRDLGPLPESGYDSPYSDSTVHEKV</sequence>
<dbReference type="AlphaFoldDB" id="A0AAU2JX51"/>
<feature type="transmembrane region" description="Helical" evidence="2">
    <location>
        <begin position="138"/>
        <end position="165"/>
    </location>
</feature>
<protein>
    <submittedName>
        <fullName evidence="4">DUF4190 domain-containing protein</fullName>
    </submittedName>
</protein>
<feature type="compositionally biased region" description="Basic and acidic residues" evidence="1">
    <location>
        <begin position="1"/>
        <end position="10"/>
    </location>
</feature>
<organism evidence="4">
    <name type="scientific">Streptomyces sp. NBC_00049</name>
    <dbReference type="NCBI Taxonomy" id="2903617"/>
    <lineage>
        <taxon>Bacteria</taxon>
        <taxon>Bacillati</taxon>
        <taxon>Actinomycetota</taxon>
        <taxon>Actinomycetes</taxon>
        <taxon>Kitasatosporales</taxon>
        <taxon>Streptomycetaceae</taxon>
        <taxon>Streptomyces</taxon>
    </lineage>
</organism>
<evidence type="ECO:0000256" key="2">
    <source>
        <dbReference type="SAM" id="Phobius"/>
    </source>
</evidence>
<reference evidence="4" key="1">
    <citation type="submission" date="2022-10" db="EMBL/GenBank/DDBJ databases">
        <title>The complete genomes of actinobacterial strains from the NBC collection.</title>
        <authorList>
            <person name="Joergensen T.S."/>
            <person name="Alvarez Arevalo M."/>
            <person name="Sterndorff E.B."/>
            <person name="Faurdal D."/>
            <person name="Vuksanovic O."/>
            <person name="Mourched A.-S."/>
            <person name="Charusanti P."/>
            <person name="Shaw S."/>
            <person name="Blin K."/>
            <person name="Weber T."/>
        </authorList>
    </citation>
    <scope>NUCLEOTIDE SEQUENCE</scope>
    <source>
        <strain evidence="4">NBC_00049</strain>
    </source>
</reference>
<evidence type="ECO:0000313" key="4">
    <source>
        <dbReference type="EMBL" id="WTU76351.1"/>
    </source>
</evidence>
<feature type="region of interest" description="Disordered" evidence="1">
    <location>
        <begin position="1"/>
        <end position="77"/>
    </location>
</feature>
<keyword evidence="2" id="KW-0812">Transmembrane</keyword>
<dbReference type="EMBL" id="CP108264">
    <property type="protein sequence ID" value="WTU76351.1"/>
    <property type="molecule type" value="Genomic_DNA"/>
</dbReference>
<feature type="domain" description="DUF4190" evidence="3">
    <location>
        <begin position="135"/>
        <end position="200"/>
    </location>
</feature>
<proteinExistence type="predicted"/>
<accession>A0AAU2JX51</accession>
<name>A0AAU2JX51_9ACTN</name>